<organism evidence="1">
    <name type="scientific">marine sediment metagenome</name>
    <dbReference type="NCBI Taxonomy" id="412755"/>
    <lineage>
        <taxon>unclassified sequences</taxon>
        <taxon>metagenomes</taxon>
        <taxon>ecological metagenomes</taxon>
    </lineage>
</organism>
<dbReference type="AlphaFoldDB" id="A0A0F9FJV4"/>
<sequence>MSSKIEKKKYQEPKGLKDELFDVKIIILPFSLIHGTKEEFIYTGEEKIPFRKRHPIYVSIFLNEFSEYLKTRSGEKLEDE</sequence>
<accession>A0A0F9FJV4</accession>
<gene>
    <name evidence="1" type="ORF">LCGC14_2296470</name>
</gene>
<evidence type="ECO:0000313" key="1">
    <source>
        <dbReference type="EMBL" id="KKL51337.1"/>
    </source>
</evidence>
<protein>
    <submittedName>
        <fullName evidence="1">Uncharacterized protein</fullName>
    </submittedName>
</protein>
<comment type="caution">
    <text evidence="1">The sequence shown here is derived from an EMBL/GenBank/DDBJ whole genome shotgun (WGS) entry which is preliminary data.</text>
</comment>
<dbReference type="EMBL" id="LAZR01032286">
    <property type="protein sequence ID" value="KKL51337.1"/>
    <property type="molecule type" value="Genomic_DNA"/>
</dbReference>
<reference evidence="1" key="1">
    <citation type="journal article" date="2015" name="Nature">
        <title>Complex archaea that bridge the gap between prokaryotes and eukaryotes.</title>
        <authorList>
            <person name="Spang A."/>
            <person name="Saw J.H."/>
            <person name="Jorgensen S.L."/>
            <person name="Zaremba-Niedzwiedzka K."/>
            <person name="Martijn J."/>
            <person name="Lind A.E."/>
            <person name="van Eijk R."/>
            <person name="Schleper C."/>
            <person name="Guy L."/>
            <person name="Ettema T.J."/>
        </authorList>
    </citation>
    <scope>NUCLEOTIDE SEQUENCE</scope>
</reference>
<proteinExistence type="predicted"/>
<name>A0A0F9FJV4_9ZZZZ</name>